<dbReference type="Gene3D" id="3.30.9.10">
    <property type="entry name" value="D-Amino Acid Oxidase, subunit A, domain 2"/>
    <property type="match status" value="1"/>
</dbReference>
<proteinExistence type="inferred from homology"/>
<evidence type="ECO:0000256" key="10">
    <source>
        <dbReference type="HAMAP-Rule" id="MF_01102"/>
    </source>
</evidence>
<comment type="caution">
    <text evidence="14">The sequence shown here is derived from an EMBL/GenBank/DDBJ whole genome shotgun (WGS) entry which is preliminary data.</text>
</comment>
<sequence length="678" mass="74659">MTQTSNNHNASKDSPEDFHNIAYQDNGAPYSLQFDDIYFDTESGCQQSEQVFLRGNQISERLLETNTPLIIGETGFGTGLNFFLTAAKMQQLIAKLGDDKVTDVHFTSVEKYPLSGESIKQSLAMWTDLQPLIAKVLAQYPARPQQRCDISLFNNKLKLTILFDDATQGFAKLKLAKHAKINAWYLDGFSPSQNSAMWSEALFEQIARLSAEDATLATFTVAGFVRRRLTHVGFRVAKKKTAGKKNQTLVAKFQQSPNSGKGYLLRPNQPKAQHVTIIGGGIAAACLTYQLAQKGVKVSVICKDEAIAQGASSNAIGALYPLIHLQRDEISEFYVHALARARAFYDELVAQGYDFAHAWCGLLELSYKEALQKRQEKFASAPVWPHDIIHSLDAQQASQIAGVTLTNGGMFIPQAGWIAPAELVSALFDAASKIGQVKIRTNTKVEQLTQLDDQRWQLQTNKGELVASTLVICGGADSDQLAPISELPQYPVRGQVSEVAIASPDHQLNTVICHKGYMTPANNEKFCIGATFDKNDRDIEVRSADNTYNIKMVSQSMPELETITQSSIVGQKARLRAMTPDHLPIAGPMPKTDEYPALYGKLAQDKHWKINSPAPYYANLYVISGLGARGLCSAPLVSDMIVADLCNQPYPLPSKMRFNLAANRFVIKDIIKGKYAAS</sequence>
<evidence type="ECO:0000313" key="14">
    <source>
        <dbReference type="EMBL" id="REL32294.1"/>
    </source>
</evidence>
<dbReference type="EMBL" id="QUOT01000001">
    <property type="protein sequence ID" value="REL32294.1"/>
    <property type="molecule type" value="Genomic_DNA"/>
</dbReference>
<dbReference type="EC" id="2.1.1.61" evidence="10"/>
<dbReference type="Proteomes" id="UP000256899">
    <property type="component" value="Unassembled WGS sequence"/>
</dbReference>
<dbReference type="InterPro" id="IPR008471">
    <property type="entry name" value="MnmC-like_methylTransf"/>
</dbReference>
<dbReference type="InterPro" id="IPR006076">
    <property type="entry name" value="FAD-dep_OxRdtase"/>
</dbReference>
<evidence type="ECO:0000256" key="4">
    <source>
        <dbReference type="ARBA" id="ARBA00022679"/>
    </source>
</evidence>
<dbReference type="InterPro" id="IPR023032">
    <property type="entry name" value="tRNA_MAMT_biosynth_bifunc_MnmC"/>
</dbReference>
<keyword evidence="1 10" id="KW-0963">Cytoplasm</keyword>
<comment type="similarity">
    <text evidence="10">In the N-terminal section; belongs to the methyltransferase superfamily. tRNA (mnm(5)s(2)U34)-methyltransferase family.</text>
</comment>
<keyword evidence="3 10" id="KW-0285">Flavoprotein</keyword>
<dbReference type="PANTHER" id="PTHR13847:SF283">
    <property type="entry name" value="TRNA 5-METHYLAMINOMETHYL-2-THIOURIDINE BIOSYNTHESIS BIFUNCTIONAL PROTEIN MNMC"/>
    <property type="match status" value="1"/>
</dbReference>
<dbReference type="SUPFAM" id="SSF51905">
    <property type="entry name" value="FAD/NAD(P)-binding domain"/>
    <property type="match status" value="1"/>
</dbReference>
<dbReference type="HAMAP" id="MF_01102">
    <property type="entry name" value="MnmC"/>
    <property type="match status" value="1"/>
</dbReference>
<dbReference type="GO" id="GO:0002098">
    <property type="term" value="P:tRNA wobble uridine modification"/>
    <property type="evidence" value="ECO:0007669"/>
    <property type="project" value="TreeGrafter"/>
</dbReference>
<keyword evidence="8 10" id="KW-0560">Oxidoreductase</keyword>
<evidence type="ECO:0000259" key="12">
    <source>
        <dbReference type="Pfam" id="PF01266"/>
    </source>
</evidence>
<dbReference type="InterPro" id="IPR029063">
    <property type="entry name" value="SAM-dependent_MTases_sf"/>
</dbReference>
<dbReference type="Pfam" id="PF01266">
    <property type="entry name" value="DAO"/>
    <property type="match status" value="1"/>
</dbReference>
<comment type="subcellular location">
    <subcellularLocation>
        <location evidence="10">Cytoplasm</location>
    </subcellularLocation>
</comment>
<gene>
    <name evidence="10 14" type="primary">mnmC</name>
    <name evidence="14" type="ORF">DXX94_17110</name>
</gene>
<comment type="similarity">
    <text evidence="10">In the C-terminal section; belongs to the DAO family.</text>
</comment>
<evidence type="ECO:0000256" key="8">
    <source>
        <dbReference type="ARBA" id="ARBA00023002"/>
    </source>
</evidence>
<protein>
    <recommendedName>
        <fullName evidence="10">tRNA 5-methylaminomethyl-2-thiouridine biosynthesis bifunctional protein MnmC</fullName>
        <shortName evidence="10">tRNA mnm(5)s(2)U biosynthesis bifunctional protein</shortName>
    </recommendedName>
    <domain>
        <recommendedName>
            <fullName evidence="10">tRNA (mnm(5)s(2)U34)-methyltransferase</fullName>
            <ecNumber evidence="10">2.1.1.61</ecNumber>
        </recommendedName>
    </domain>
    <domain>
        <recommendedName>
            <fullName evidence="10">FAD-dependent cmnm(5)s(2)U34 oxidoreductase</fullName>
            <ecNumber evidence="10">1.5.-.-</ecNumber>
        </recommendedName>
    </domain>
</protein>
<keyword evidence="5 10" id="KW-0949">S-adenosyl-L-methionine</keyword>
<evidence type="ECO:0000256" key="1">
    <source>
        <dbReference type="ARBA" id="ARBA00022490"/>
    </source>
</evidence>
<dbReference type="EC" id="1.5.-.-" evidence="10"/>
<reference evidence="15" key="1">
    <citation type="submission" date="2018-08" db="EMBL/GenBank/DDBJ databases">
        <title>Thalassotalea euphylliae genome.</title>
        <authorList>
            <person name="Summers S."/>
            <person name="Rice S.A."/>
            <person name="Freckelton M.L."/>
            <person name="Nedved B.T."/>
            <person name="Hadfield M.G."/>
        </authorList>
    </citation>
    <scope>NUCLEOTIDE SEQUENCE [LARGE SCALE GENOMIC DNA]</scope>
    <source>
        <strain evidence="15">H3</strain>
    </source>
</reference>
<evidence type="ECO:0000313" key="15">
    <source>
        <dbReference type="Proteomes" id="UP000256899"/>
    </source>
</evidence>
<keyword evidence="7 10" id="KW-0274">FAD</keyword>
<comment type="cofactor">
    <cofactor evidence="10">
        <name>FAD</name>
        <dbReference type="ChEBI" id="CHEBI:57692"/>
    </cofactor>
</comment>
<keyword evidence="15" id="KW-1185">Reference proteome</keyword>
<dbReference type="GO" id="GO:0004808">
    <property type="term" value="F:tRNA (5-methylaminomethyl-2-thiouridylate)(34)-methyltransferase activity"/>
    <property type="evidence" value="ECO:0007669"/>
    <property type="project" value="UniProtKB-EC"/>
</dbReference>
<evidence type="ECO:0000256" key="3">
    <source>
        <dbReference type="ARBA" id="ARBA00022630"/>
    </source>
</evidence>
<dbReference type="PANTHER" id="PTHR13847">
    <property type="entry name" value="SARCOSINE DEHYDROGENASE-RELATED"/>
    <property type="match status" value="1"/>
</dbReference>
<keyword evidence="2 10" id="KW-0489">Methyltransferase</keyword>
<dbReference type="AlphaFoldDB" id="A0A3E0U6E3"/>
<feature type="region of interest" description="Disordered" evidence="11">
    <location>
        <begin position="1"/>
        <end position="20"/>
    </location>
</feature>
<evidence type="ECO:0000256" key="5">
    <source>
        <dbReference type="ARBA" id="ARBA00022691"/>
    </source>
</evidence>
<feature type="region of interest" description="tRNA (mnm(5)s(2)U34)-methyltransferase" evidence="10">
    <location>
        <begin position="1"/>
        <end position="254"/>
    </location>
</feature>
<accession>A0A3E0U6E3</accession>
<feature type="region of interest" description="FAD-dependent cmnm(5)s(2)U34 oxidoreductase" evidence="10">
    <location>
        <begin position="278"/>
        <end position="678"/>
    </location>
</feature>
<evidence type="ECO:0000256" key="7">
    <source>
        <dbReference type="ARBA" id="ARBA00022827"/>
    </source>
</evidence>
<feature type="compositionally biased region" description="Basic and acidic residues" evidence="11">
    <location>
        <begin position="10"/>
        <end position="19"/>
    </location>
</feature>
<feature type="domain" description="FAD dependent oxidoreductase" evidence="12">
    <location>
        <begin position="275"/>
        <end position="642"/>
    </location>
</feature>
<name>A0A3E0U6E3_9GAMM</name>
<dbReference type="GO" id="GO:0016645">
    <property type="term" value="F:oxidoreductase activity, acting on the CH-NH group of donors"/>
    <property type="evidence" value="ECO:0007669"/>
    <property type="project" value="InterPro"/>
</dbReference>
<dbReference type="Pfam" id="PF05430">
    <property type="entry name" value="Methyltransf_30"/>
    <property type="match status" value="1"/>
</dbReference>
<organism evidence="14 15">
    <name type="scientific">Thalassotalea euphylliae</name>
    <dbReference type="NCBI Taxonomy" id="1655234"/>
    <lineage>
        <taxon>Bacteria</taxon>
        <taxon>Pseudomonadati</taxon>
        <taxon>Pseudomonadota</taxon>
        <taxon>Gammaproteobacteria</taxon>
        <taxon>Alteromonadales</taxon>
        <taxon>Colwelliaceae</taxon>
        <taxon>Thalassotalea</taxon>
    </lineage>
</organism>
<dbReference type="Gene3D" id="3.40.50.150">
    <property type="entry name" value="Vaccinia Virus protein VP39"/>
    <property type="match status" value="1"/>
</dbReference>
<dbReference type="NCBIfam" id="NF002481">
    <property type="entry name" value="PRK01747.1-2"/>
    <property type="match status" value="1"/>
</dbReference>
<evidence type="ECO:0000256" key="9">
    <source>
        <dbReference type="ARBA" id="ARBA00023268"/>
    </source>
</evidence>
<dbReference type="InterPro" id="IPR036188">
    <property type="entry name" value="FAD/NAD-bd_sf"/>
</dbReference>
<keyword evidence="9 10" id="KW-0511">Multifunctional enzyme</keyword>
<keyword evidence="4 10" id="KW-0808">Transferase</keyword>
<dbReference type="GO" id="GO:0050660">
    <property type="term" value="F:flavin adenine dinucleotide binding"/>
    <property type="evidence" value="ECO:0007669"/>
    <property type="project" value="UniProtKB-UniRule"/>
</dbReference>
<dbReference type="NCBIfam" id="NF033855">
    <property type="entry name" value="tRNA_MNMC2"/>
    <property type="match status" value="1"/>
</dbReference>
<feature type="domain" description="MnmC-like methyltransferase" evidence="13">
    <location>
        <begin position="129"/>
        <end position="252"/>
    </location>
</feature>
<dbReference type="GO" id="GO:0032259">
    <property type="term" value="P:methylation"/>
    <property type="evidence" value="ECO:0007669"/>
    <property type="project" value="UniProtKB-KW"/>
</dbReference>
<evidence type="ECO:0000256" key="11">
    <source>
        <dbReference type="SAM" id="MobiDB-lite"/>
    </source>
</evidence>
<evidence type="ECO:0000259" key="13">
    <source>
        <dbReference type="Pfam" id="PF05430"/>
    </source>
</evidence>
<keyword evidence="6 10" id="KW-0819">tRNA processing</keyword>
<dbReference type="NCBIfam" id="TIGR03197">
    <property type="entry name" value="MnmC_Cterm"/>
    <property type="match status" value="1"/>
</dbReference>
<evidence type="ECO:0000256" key="2">
    <source>
        <dbReference type="ARBA" id="ARBA00022603"/>
    </source>
</evidence>
<dbReference type="RefSeq" id="WP_116017753.1">
    <property type="nucleotide sequence ID" value="NZ_QUOT01000001.1"/>
</dbReference>
<dbReference type="InterPro" id="IPR017610">
    <property type="entry name" value="tRNA_S-uridine_synth_MnmC_C"/>
</dbReference>
<comment type="function">
    <text evidence="10">Catalyzes the last two steps in the biosynthesis of 5-methylaminomethyl-2-thiouridine (mnm(5)s(2)U) at the wobble position (U34) in tRNA. Catalyzes the FAD-dependent demodification of cmnm(5)s(2)U34 to nm(5)s(2)U34, followed by the transfer of a methyl group from S-adenosyl-L-methionine to nm(5)s(2)U34, to form mnm(5)s(2)U34.</text>
</comment>
<comment type="catalytic activity">
    <reaction evidence="10">
        <text>5-aminomethyl-2-thiouridine(34) in tRNA + S-adenosyl-L-methionine = 5-methylaminomethyl-2-thiouridine(34) in tRNA + S-adenosyl-L-homocysteine + H(+)</text>
        <dbReference type="Rhea" id="RHEA:19569"/>
        <dbReference type="Rhea" id="RHEA-COMP:10195"/>
        <dbReference type="Rhea" id="RHEA-COMP:10197"/>
        <dbReference type="ChEBI" id="CHEBI:15378"/>
        <dbReference type="ChEBI" id="CHEBI:57856"/>
        <dbReference type="ChEBI" id="CHEBI:59789"/>
        <dbReference type="ChEBI" id="CHEBI:74454"/>
        <dbReference type="ChEBI" id="CHEBI:74455"/>
        <dbReference type="EC" id="2.1.1.61"/>
    </reaction>
</comment>
<dbReference type="InterPro" id="IPR047785">
    <property type="entry name" value="tRNA_MNMC2"/>
</dbReference>
<evidence type="ECO:0000256" key="6">
    <source>
        <dbReference type="ARBA" id="ARBA00022694"/>
    </source>
</evidence>
<dbReference type="GO" id="GO:0005737">
    <property type="term" value="C:cytoplasm"/>
    <property type="evidence" value="ECO:0007669"/>
    <property type="project" value="UniProtKB-SubCell"/>
</dbReference>
<dbReference type="Gene3D" id="3.50.50.60">
    <property type="entry name" value="FAD/NAD(P)-binding domain"/>
    <property type="match status" value="1"/>
</dbReference>